<dbReference type="SMART" id="SM00966">
    <property type="entry name" value="SpoVT_AbrB"/>
    <property type="match status" value="1"/>
</dbReference>
<dbReference type="EMBL" id="FWEV01000044">
    <property type="protein sequence ID" value="SLM28519.1"/>
    <property type="molecule type" value="Genomic_DNA"/>
</dbReference>
<sequence>MPLVKVNKHHQIVIPLEIRKRYKITPGDYLEVDDKQGDISLTPVRVVQSRREEVFQDIFGIWKKTKDEPLEEIESLVDEAVQHVKQNSHV</sequence>
<dbReference type="RefSeq" id="WP_186441389.1">
    <property type="nucleotide sequence ID" value="NZ_LT828549.1"/>
</dbReference>
<organism evidence="2 3">
    <name type="scientific">Desulfamplus magnetovallimortis</name>
    <dbReference type="NCBI Taxonomy" id="1246637"/>
    <lineage>
        <taxon>Bacteria</taxon>
        <taxon>Pseudomonadati</taxon>
        <taxon>Thermodesulfobacteriota</taxon>
        <taxon>Desulfobacteria</taxon>
        <taxon>Desulfobacterales</taxon>
        <taxon>Desulfobacteraceae</taxon>
        <taxon>Desulfamplus</taxon>
    </lineage>
</organism>
<evidence type="ECO:0000313" key="2">
    <source>
        <dbReference type="EMBL" id="SLM28519.1"/>
    </source>
</evidence>
<dbReference type="AlphaFoldDB" id="A0A1W1H7S7"/>
<dbReference type="Gene3D" id="2.10.260.10">
    <property type="match status" value="1"/>
</dbReference>
<protein>
    <recommendedName>
        <fullName evidence="1">SpoVT-AbrB domain-containing protein</fullName>
    </recommendedName>
</protein>
<dbReference type="SUPFAM" id="SSF89447">
    <property type="entry name" value="AbrB/MazE/MraZ-like"/>
    <property type="match status" value="1"/>
</dbReference>
<evidence type="ECO:0000259" key="1">
    <source>
        <dbReference type="SMART" id="SM00966"/>
    </source>
</evidence>
<dbReference type="InterPro" id="IPR037914">
    <property type="entry name" value="SpoVT-AbrB_sf"/>
</dbReference>
<name>A0A1W1H7S7_9BACT</name>
<gene>
    <name evidence="2" type="ORF">MTBBW1_1380066</name>
</gene>
<proteinExistence type="predicted"/>
<accession>A0A1W1H7S7</accession>
<evidence type="ECO:0000313" key="3">
    <source>
        <dbReference type="Proteomes" id="UP000191931"/>
    </source>
</evidence>
<keyword evidence="3" id="KW-1185">Reference proteome</keyword>
<dbReference type="InterPro" id="IPR007159">
    <property type="entry name" value="SpoVT-AbrB_dom"/>
</dbReference>
<dbReference type="Proteomes" id="UP000191931">
    <property type="component" value="Unassembled WGS sequence"/>
</dbReference>
<dbReference type="NCBIfam" id="TIGR01439">
    <property type="entry name" value="lp_hng_hel_AbrB"/>
    <property type="match status" value="1"/>
</dbReference>
<dbReference type="STRING" id="1246637.MTBBW1_1380066"/>
<feature type="domain" description="SpoVT-AbrB" evidence="1">
    <location>
        <begin position="4"/>
        <end position="49"/>
    </location>
</feature>
<dbReference type="GO" id="GO:0003677">
    <property type="term" value="F:DNA binding"/>
    <property type="evidence" value="ECO:0007669"/>
    <property type="project" value="InterPro"/>
</dbReference>
<reference evidence="2 3" key="1">
    <citation type="submission" date="2017-03" db="EMBL/GenBank/DDBJ databases">
        <authorList>
            <person name="Afonso C.L."/>
            <person name="Miller P.J."/>
            <person name="Scott M.A."/>
            <person name="Spackman E."/>
            <person name="Goraichik I."/>
            <person name="Dimitrov K.M."/>
            <person name="Suarez D.L."/>
            <person name="Swayne D.E."/>
        </authorList>
    </citation>
    <scope>NUCLEOTIDE SEQUENCE [LARGE SCALE GENOMIC DNA]</scope>
    <source>
        <strain evidence="2">PRJEB14757</strain>
    </source>
</reference>